<keyword evidence="4" id="KW-1185">Reference proteome</keyword>
<dbReference type="OrthoDB" id="384721at2"/>
<evidence type="ECO:0000313" key="4">
    <source>
        <dbReference type="Proteomes" id="UP000186917"/>
    </source>
</evidence>
<dbReference type="PANTHER" id="PTHR46320:SF1">
    <property type="entry name" value="GLYCEROPHOSPHODIESTER PHOSPHODIESTERASE 1"/>
    <property type="match status" value="1"/>
</dbReference>
<keyword evidence="1" id="KW-0732">Signal</keyword>
<evidence type="ECO:0000256" key="1">
    <source>
        <dbReference type="SAM" id="SignalP"/>
    </source>
</evidence>
<dbReference type="KEGG" id="fln:FLA_2863"/>
<dbReference type="InterPro" id="IPR017946">
    <property type="entry name" value="PLC-like_Pdiesterase_TIM-brl"/>
</dbReference>
<dbReference type="GO" id="GO:0006580">
    <property type="term" value="P:ethanolamine metabolic process"/>
    <property type="evidence" value="ECO:0007669"/>
    <property type="project" value="TreeGrafter"/>
</dbReference>
<proteinExistence type="predicted"/>
<dbReference type="RefSeq" id="WP_076378334.1">
    <property type="nucleotide sequence ID" value="NZ_AP017422.1"/>
</dbReference>
<dbReference type="SUPFAM" id="SSF51695">
    <property type="entry name" value="PLC-like phosphodiesterases"/>
    <property type="match status" value="1"/>
</dbReference>
<name>A0A173MGW0_9BACT</name>
<evidence type="ECO:0000259" key="2">
    <source>
        <dbReference type="PROSITE" id="PS51704"/>
    </source>
</evidence>
<dbReference type="STRING" id="477680.SAMN05421788_102523"/>
<feature type="chain" id="PRO_5030022940" evidence="1">
    <location>
        <begin position="20"/>
        <end position="267"/>
    </location>
</feature>
<evidence type="ECO:0000313" key="3">
    <source>
        <dbReference type="EMBL" id="SIS98967.1"/>
    </source>
</evidence>
<protein>
    <submittedName>
        <fullName evidence="3">Glycerophosphoryl diester phosphodiesterase</fullName>
    </submittedName>
</protein>
<dbReference type="GO" id="GO:0005886">
    <property type="term" value="C:plasma membrane"/>
    <property type="evidence" value="ECO:0007669"/>
    <property type="project" value="TreeGrafter"/>
</dbReference>
<dbReference type="Proteomes" id="UP000186917">
    <property type="component" value="Unassembled WGS sequence"/>
</dbReference>
<accession>A0A173MGW0</accession>
<dbReference type="GO" id="GO:0006644">
    <property type="term" value="P:phospholipid metabolic process"/>
    <property type="evidence" value="ECO:0007669"/>
    <property type="project" value="TreeGrafter"/>
</dbReference>
<dbReference type="PROSITE" id="PS51704">
    <property type="entry name" value="GP_PDE"/>
    <property type="match status" value="1"/>
</dbReference>
<dbReference type="CDD" id="cd08566">
    <property type="entry name" value="GDPD_AtGDE_like"/>
    <property type="match status" value="1"/>
</dbReference>
<dbReference type="Pfam" id="PF03009">
    <property type="entry name" value="GDPD"/>
    <property type="match status" value="1"/>
</dbReference>
<organism evidence="3 4">
    <name type="scientific">Filimonas lacunae</name>
    <dbReference type="NCBI Taxonomy" id="477680"/>
    <lineage>
        <taxon>Bacteria</taxon>
        <taxon>Pseudomonadati</taxon>
        <taxon>Bacteroidota</taxon>
        <taxon>Chitinophagia</taxon>
        <taxon>Chitinophagales</taxon>
        <taxon>Chitinophagaceae</taxon>
        <taxon>Filimonas</taxon>
    </lineage>
</organism>
<reference evidence="4" key="1">
    <citation type="submission" date="2017-01" db="EMBL/GenBank/DDBJ databases">
        <authorList>
            <person name="Varghese N."/>
            <person name="Submissions S."/>
        </authorList>
    </citation>
    <scope>NUCLEOTIDE SEQUENCE [LARGE SCALE GENOMIC DNA]</scope>
    <source>
        <strain evidence="4">DSM 21054</strain>
    </source>
</reference>
<feature type="domain" description="GP-PDE" evidence="2">
    <location>
        <begin position="32"/>
        <end position="261"/>
    </location>
</feature>
<dbReference type="GO" id="GO:0008889">
    <property type="term" value="F:glycerophosphodiester phosphodiesterase activity"/>
    <property type="evidence" value="ECO:0007669"/>
    <property type="project" value="TreeGrafter"/>
</dbReference>
<dbReference type="InterPro" id="IPR030395">
    <property type="entry name" value="GP_PDE_dom"/>
</dbReference>
<feature type="signal peptide" evidence="1">
    <location>
        <begin position="1"/>
        <end position="19"/>
    </location>
</feature>
<dbReference type="EMBL" id="FTOR01000002">
    <property type="protein sequence ID" value="SIS98967.1"/>
    <property type="molecule type" value="Genomic_DNA"/>
</dbReference>
<dbReference type="GO" id="GO:0070291">
    <property type="term" value="P:N-acylethanolamine metabolic process"/>
    <property type="evidence" value="ECO:0007669"/>
    <property type="project" value="TreeGrafter"/>
</dbReference>
<dbReference type="AlphaFoldDB" id="A0A173MGW0"/>
<sequence>MKKILVYCCLAFTIGSVAAQTRPALPAPKHSLIVIAHRGNHVAVPENSIAAIEQAIACGADYVEMDVRTTADGKLVLMHDATVNRTTNGEGNVASLTFNEVRALQLKATDGKTYKVPTLEEALAACKDKIHIYLDFKVADVANTYALIKAAGMENQVVVYMNAKEQYKPWQSVAPQMPLMTSLPSEVTDAQTLRYALNKYRISAFDNITDSAMLSVTREQQVQVWLDAQHKGEGPATWQAAIQKGIQGLQTDQPAALIAYLVKNNLR</sequence>
<dbReference type="PANTHER" id="PTHR46320">
    <property type="entry name" value="GLYCEROPHOSPHODIESTER PHOSPHODIESTERASE 1"/>
    <property type="match status" value="1"/>
</dbReference>
<dbReference type="Gene3D" id="3.20.20.190">
    <property type="entry name" value="Phosphatidylinositol (PI) phosphodiesterase"/>
    <property type="match status" value="1"/>
</dbReference>
<gene>
    <name evidence="3" type="ORF">SAMN05421788_102523</name>
</gene>